<name>A0ABQ7LBZ2_BRACM</name>
<comment type="caution">
    <text evidence="1">The sequence shown here is derived from an EMBL/GenBank/DDBJ whole genome shotgun (WGS) entry which is preliminary data.</text>
</comment>
<sequence length="53" mass="5911">MTCPEGGISIPDESDDPLIQPVINQDCPAKKIENVAGLFKKKIGFEEARFKEY</sequence>
<proteinExistence type="predicted"/>
<protein>
    <submittedName>
        <fullName evidence="1">Uncharacterized protein</fullName>
    </submittedName>
</protein>
<reference evidence="1 2" key="1">
    <citation type="submission" date="2021-03" db="EMBL/GenBank/DDBJ databases">
        <authorList>
            <person name="King G.J."/>
            <person name="Bancroft I."/>
            <person name="Baten A."/>
            <person name="Bloomfield J."/>
            <person name="Borpatragohain P."/>
            <person name="He Z."/>
            <person name="Irish N."/>
            <person name="Irwin J."/>
            <person name="Liu K."/>
            <person name="Mauleon R.P."/>
            <person name="Moore J."/>
            <person name="Morris R."/>
            <person name="Ostergaard L."/>
            <person name="Wang B."/>
            <person name="Wells R."/>
        </authorList>
    </citation>
    <scope>NUCLEOTIDE SEQUENCE [LARGE SCALE GENOMIC DNA]</scope>
    <source>
        <strain evidence="1">R-o-18</strain>
        <tissue evidence="1">Leaf</tissue>
    </source>
</reference>
<accession>A0ABQ7LBZ2</accession>
<evidence type="ECO:0000313" key="1">
    <source>
        <dbReference type="EMBL" id="KAG5384069.1"/>
    </source>
</evidence>
<keyword evidence="2" id="KW-1185">Reference proteome</keyword>
<organism evidence="1 2">
    <name type="scientific">Brassica rapa subsp. trilocularis</name>
    <dbReference type="NCBI Taxonomy" id="1813537"/>
    <lineage>
        <taxon>Eukaryota</taxon>
        <taxon>Viridiplantae</taxon>
        <taxon>Streptophyta</taxon>
        <taxon>Embryophyta</taxon>
        <taxon>Tracheophyta</taxon>
        <taxon>Spermatophyta</taxon>
        <taxon>Magnoliopsida</taxon>
        <taxon>eudicotyledons</taxon>
        <taxon>Gunneridae</taxon>
        <taxon>Pentapetalae</taxon>
        <taxon>rosids</taxon>
        <taxon>malvids</taxon>
        <taxon>Brassicales</taxon>
        <taxon>Brassicaceae</taxon>
        <taxon>Brassiceae</taxon>
        <taxon>Brassica</taxon>
    </lineage>
</organism>
<dbReference type="Proteomes" id="UP000823674">
    <property type="component" value="Chromosome A09"/>
</dbReference>
<feature type="non-terminal residue" evidence="1">
    <location>
        <position position="53"/>
    </location>
</feature>
<evidence type="ECO:0000313" key="2">
    <source>
        <dbReference type="Proteomes" id="UP000823674"/>
    </source>
</evidence>
<gene>
    <name evidence="1" type="primary">A09g506970.1_BraROA</name>
    <name evidence="1" type="ORF">IGI04_035539</name>
</gene>
<dbReference type="EMBL" id="JADBGQ010000008">
    <property type="protein sequence ID" value="KAG5384069.1"/>
    <property type="molecule type" value="Genomic_DNA"/>
</dbReference>